<proteinExistence type="predicted"/>
<dbReference type="InterPro" id="IPR010838">
    <property type="entry name" value="DUF1444"/>
</dbReference>
<comment type="caution">
    <text evidence="1">The sequence shown here is derived from an EMBL/GenBank/DDBJ whole genome shotgun (WGS) entry which is preliminary data.</text>
</comment>
<reference evidence="2" key="1">
    <citation type="journal article" date="2019" name="Int. J. Syst. Evol. Microbiol.">
        <title>The Global Catalogue of Microorganisms (GCM) 10K type strain sequencing project: providing services to taxonomists for standard genome sequencing and annotation.</title>
        <authorList>
            <consortium name="The Broad Institute Genomics Platform"/>
            <consortium name="The Broad Institute Genome Sequencing Center for Infectious Disease"/>
            <person name="Wu L."/>
            <person name="Ma J."/>
        </authorList>
    </citation>
    <scope>NUCLEOTIDE SEQUENCE [LARGE SCALE GENOMIC DNA]</scope>
    <source>
        <strain evidence="2">CGMCC 1.16306</strain>
    </source>
</reference>
<name>A0ABV9GNU2_9BACL</name>
<dbReference type="Pfam" id="PF07285">
    <property type="entry name" value="DUF1444"/>
    <property type="match status" value="1"/>
</dbReference>
<evidence type="ECO:0000313" key="1">
    <source>
        <dbReference type="EMBL" id="MFC4618295.1"/>
    </source>
</evidence>
<dbReference type="PIRSF" id="PIRSF012562">
    <property type="entry name" value="UCP012562"/>
    <property type="match status" value="1"/>
</dbReference>
<dbReference type="RefSeq" id="WP_376845293.1">
    <property type="nucleotide sequence ID" value="NZ_JBHSFW010000001.1"/>
</dbReference>
<evidence type="ECO:0000313" key="2">
    <source>
        <dbReference type="Proteomes" id="UP001596022"/>
    </source>
</evidence>
<accession>A0ABV9GNU2</accession>
<dbReference type="NCBIfam" id="NF010189">
    <property type="entry name" value="PRK13668.1"/>
    <property type="match status" value="1"/>
</dbReference>
<dbReference type="Proteomes" id="UP001596022">
    <property type="component" value="Unassembled WGS sequence"/>
</dbReference>
<keyword evidence="2" id="KW-1185">Reference proteome</keyword>
<sequence>MDAVKMKAILQEKLSRPDRKIIYNKKEDKLRVEDVRTGKGVTLSLPGIIAQYEEKKDQAIDEVVYYIEESLKAAGRTSLIRGYEKSVLPVIRSTSFPTENQEGQRLLHREHTAETRIYYALDMDQSYKLIDQTQIESEGLTEQAIDEMARFNLRALGTNPKADVVAGNTFYFINTNDGYDASRILDPTLLDRMERKAEGVLAAAVPHQDVLIFADIRNKRGYDILGQMTMKFFTSGNIPITPLPFLVENGKLSPIFIMAKNRPTDE</sequence>
<gene>
    <name evidence="1" type="ORF">ACFO4N_06070</name>
</gene>
<protein>
    <submittedName>
        <fullName evidence="1">DUF1444 domain-containing protein</fullName>
    </submittedName>
</protein>
<dbReference type="EMBL" id="JBHSFW010000001">
    <property type="protein sequence ID" value="MFC4618295.1"/>
    <property type="molecule type" value="Genomic_DNA"/>
</dbReference>
<organism evidence="1 2">
    <name type="scientific">Camelliibacillus cellulosilyticus</name>
    <dbReference type="NCBI Taxonomy" id="2174486"/>
    <lineage>
        <taxon>Bacteria</taxon>
        <taxon>Bacillati</taxon>
        <taxon>Bacillota</taxon>
        <taxon>Bacilli</taxon>
        <taxon>Bacillales</taxon>
        <taxon>Sporolactobacillaceae</taxon>
        <taxon>Camelliibacillus</taxon>
    </lineage>
</organism>